<dbReference type="AlphaFoldDB" id="A0AAD4LBA3"/>
<dbReference type="GO" id="GO:0008168">
    <property type="term" value="F:methyltransferase activity"/>
    <property type="evidence" value="ECO:0007669"/>
    <property type="project" value="InterPro"/>
</dbReference>
<evidence type="ECO:0000313" key="1">
    <source>
        <dbReference type="EMBL" id="KAH8984814.1"/>
    </source>
</evidence>
<organism evidence="1 2">
    <name type="scientific">Lactarius akahatsu</name>
    <dbReference type="NCBI Taxonomy" id="416441"/>
    <lineage>
        <taxon>Eukaryota</taxon>
        <taxon>Fungi</taxon>
        <taxon>Dikarya</taxon>
        <taxon>Basidiomycota</taxon>
        <taxon>Agaricomycotina</taxon>
        <taxon>Agaricomycetes</taxon>
        <taxon>Russulales</taxon>
        <taxon>Russulaceae</taxon>
        <taxon>Lactarius</taxon>
    </lineage>
</organism>
<dbReference type="EMBL" id="JAKELL010000071">
    <property type="protein sequence ID" value="KAH8984814.1"/>
    <property type="molecule type" value="Genomic_DNA"/>
</dbReference>
<dbReference type="Pfam" id="PF04252">
    <property type="entry name" value="SFM1-like"/>
    <property type="match status" value="1"/>
</dbReference>
<gene>
    <name evidence="1" type="ORF">EDB92DRAFT_2116938</name>
</gene>
<comment type="caution">
    <text evidence="1">The sequence shown here is derived from an EMBL/GenBank/DDBJ whole genome shotgun (WGS) entry which is preliminary data.</text>
</comment>
<sequence length="148" mass="15745">MLAGPDASVAFTHISSATAAAFTTALPLASAEEELAPSSSDSDGGAFAWFLFGGIPGDDLPRDRTARSVPNALFGPRADGNGYSPAMTKRIVVDDRVLFDEICRTFHPLGSFLKTLLFCAGSPGDPLQHARECRNALSYMIALRPTKR</sequence>
<dbReference type="Proteomes" id="UP001201163">
    <property type="component" value="Unassembled WGS sequence"/>
</dbReference>
<dbReference type="InterPro" id="IPR007364">
    <property type="entry name" value="SFM1-like"/>
</dbReference>
<evidence type="ECO:0000313" key="2">
    <source>
        <dbReference type="Proteomes" id="UP001201163"/>
    </source>
</evidence>
<keyword evidence="2" id="KW-1185">Reference proteome</keyword>
<name>A0AAD4LBA3_9AGAM</name>
<protein>
    <submittedName>
        <fullName evidence="1">Uncharacterized protein</fullName>
    </submittedName>
</protein>
<proteinExistence type="predicted"/>
<accession>A0AAD4LBA3</accession>
<reference evidence="1" key="1">
    <citation type="submission" date="2022-01" db="EMBL/GenBank/DDBJ databases">
        <title>Comparative genomics reveals a dynamic genome evolution in the ectomycorrhizal milk-cap (Lactarius) mushrooms.</title>
        <authorList>
            <consortium name="DOE Joint Genome Institute"/>
            <person name="Lebreton A."/>
            <person name="Tang N."/>
            <person name="Kuo A."/>
            <person name="LaButti K."/>
            <person name="Drula E."/>
            <person name="Barry K."/>
            <person name="Clum A."/>
            <person name="Lipzen A."/>
            <person name="Mousain D."/>
            <person name="Ng V."/>
            <person name="Wang R."/>
            <person name="Wang X."/>
            <person name="Dai Y."/>
            <person name="Henrissat B."/>
            <person name="Grigoriev I.V."/>
            <person name="Guerin-Laguette A."/>
            <person name="Yu F."/>
            <person name="Martin F.M."/>
        </authorList>
    </citation>
    <scope>NUCLEOTIDE SEQUENCE</scope>
    <source>
        <strain evidence="1">QP</strain>
    </source>
</reference>